<dbReference type="Pfam" id="PF05648">
    <property type="entry name" value="PEX11"/>
    <property type="match status" value="1"/>
</dbReference>
<proteinExistence type="predicted"/>
<dbReference type="PANTHER" id="PTHR12652:SF50">
    <property type="entry name" value="PEROXIN 11"/>
    <property type="match status" value="1"/>
</dbReference>
<evidence type="ECO:0000256" key="2">
    <source>
        <dbReference type="ARBA" id="ARBA00023136"/>
    </source>
</evidence>
<reference evidence="6" key="1">
    <citation type="submission" date="2025-08" db="UniProtKB">
        <authorList>
            <consortium name="RefSeq"/>
        </authorList>
    </citation>
    <scope>IDENTIFICATION</scope>
</reference>
<dbReference type="RefSeq" id="XP_022110677.1">
    <property type="nucleotide sequence ID" value="XM_022254985.1"/>
</dbReference>
<keyword evidence="1" id="KW-0962">Peroxisome biogenesis</keyword>
<dbReference type="OrthoDB" id="411017at2759"/>
<keyword evidence="3" id="KW-0576">Peroxisome</keyword>
<dbReference type="OMA" id="IYRITQY"/>
<name>A0A8B7ZZZ1_ACAPL</name>
<sequence length="229" mass="26116">MSQHQQTLLRNFIKFTSYTEGRDKLYRVTQYASRFLLWYYTNYGGPKNTVQTVQNLESAVTTSRKLFRMFRSAEFAQKAMDMLALTDDVQRLLTVIGYSGKALWLLVDHLIWFGKTDIYSVDTKKWSQRSAWCWLIALVSLTLNDLRKIQLLARRAADMQRAGTIKSMQGAELQRDIQKAHLQLIIDASDLLIPLSVLGYVSKGWGALGGVVSSVVAIHVVWNKNVHGQ</sequence>
<dbReference type="GO" id="GO:0016559">
    <property type="term" value="P:peroxisome fission"/>
    <property type="evidence" value="ECO:0007669"/>
    <property type="project" value="InterPro"/>
</dbReference>
<dbReference type="KEGG" id="aplc:110990134"/>
<dbReference type="GO" id="GO:0005778">
    <property type="term" value="C:peroxisomal membrane"/>
    <property type="evidence" value="ECO:0007669"/>
    <property type="project" value="UniProtKB-SubCell"/>
</dbReference>
<dbReference type="InterPro" id="IPR008733">
    <property type="entry name" value="PEX11"/>
</dbReference>
<keyword evidence="5" id="KW-1185">Reference proteome</keyword>
<organism evidence="5 6">
    <name type="scientific">Acanthaster planci</name>
    <name type="common">Crown-of-thorns starfish</name>
    <dbReference type="NCBI Taxonomy" id="133434"/>
    <lineage>
        <taxon>Eukaryota</taxon>
        <taxon>Metazoa</taxon>
        <taxon>Echinodermata</taxon>
        <taxon>Eleutherozoa</taxon>
        <taxon>Asterozoa</taxon>
        <taxon>Asteroidea</taxon>
        <taxon>Valvatacea</taxon>
        <taxon>Valvatida</taxon>
        <taxon>Acanthasteridae</taxon>
        <taxon>Acanthaster</taxon>
    </lineage>
</organism>
<dbReference type="Proteomes" id="UP000694845">
    <property type="component" value="Unplaced"/>
</dbReference>
<evidence type="ECO:0000313" key="5">
    <source>
        <dbReference type="Proteomes" id="UP000694845"/>
    </source>
</evidence>
<gene>
    <name evidence="6" type="primary">LOC110990134</name>
</gene>
<accession>A0A8B7ZZZ1</accession>
<evidence type="ECO:0000256" key="4">
    <source>
        <dbReference type="ARBA" id="ARBA00046271"/>
    </source>
</evidence>
<evidence type="ECO:0000256" key="1">
    <source>
        <dbReference type="ARBA" id="ARBA00022593"/>
    </source>
</evidence>
<dbReference type="AlphaFoldDB" id="A0A8B7ZZZ1"/>
<evidence type="ECO:0000256" key="3">
    <source>
        <dbReference type="ARBA" id="ARBA00023140"/>
    </source>
</evidence>
<dbReference type="PANTHER" id="PTHR12652">
    <property type="entry name" value="PEROXISOMAL BIOGENESIS FACTOR 11"/>
    <property type="match status" value="1"/>
</dbReference>
<evidence type="ECO:0000313" key="6">
    <source>
        <dbReference type="RefSeq" id="XP_022110677.1"/>
    </source>
</evidence>
<keyword evidence="2" id="KW-0472">Membrane</keyword>
<dbReference type="GeneID" id="110990134"/>
<protein>
    <submittedName>
        <fullName evidence="6">Peroxisomal membrane protein 11A-like</fullName>
    </submittedName>
</protein>
<comment type="subcellular location">
    <subcellularLocation>
        <location evidence="4">Peroxisome membrane</location>
    </subcellularLocation>
</comment>